<sequence length="296" mass="31119">MLKRLTIAAAAAAFAITSAHAAAPWKKLMSPDELSAAMADGDVTIVDIRDPKAYATVHLPGAVNAPYPSWRGPADNPGELLDDAALTAVIQGAGLDPEDRVVITHAGTDQTDFGAAARVYWTLKSAGFPELAILNGGVRGWVAADKPLSVDPTTPTPSTGTYSLSDEWLADRDEIADIVSGKQDAALVDARPEAFFKGEKKHKVAVKAGTLKGAKDFPYASFFNGSDTEVVDETEARAILANAPVGSETVSFCNTGHWAATNWFAMSELAGKDNVKLYPESMVGWVKGGGETVTGK</sequence>
<dbReference type="Proteomes" id="UP000609531">
    <property type="component" value="Unassembled WGS sequence"/>
</dbReference>
<protein>
    <submittedName>
        <fullName evidence="4">Sulfurtransferase</fullName>
    </submittedName>
</protein>
<organism evidence="4 5">
    <name type="scientific">Acuticoccus mangrovi</name>
    <dbReference type="NCBI Taxonomy" id="2796142"/>
    <lineage>
        <taxon>Bacteria</taxon>
        <taxon>Pseudomonadati</taxon>
        <taxon>Pseudomonadota</taxon>
        <taxon>Alphaproteobacteria</taxon>
        <taxon>Hyphomicrobiales</taxon>
        <taxon>Amorphaceae</taxon>
        <taxon>Acuticoccus</taxon>
    </lineage>
</organism>
<dbReference type="AlphaFoldDB" id="A0A934IPD9"/>
<dbReference type="EMBL" id="JAEKJA010000033">
    <property type="protein sequence ID" value="MBJ3778606.1"/>
    <property type="molecule type" value="Genomic_DNA"/>
</dbReference>
<dbReference type="SMART" id="SM00450">
    <property type="entry name" value="RHOD"/>
    <property type="match status" value="2"/>
</dbReference>
<keyword evidence="1" id="KW-0677">Repeat</keyword>
<reference evidence="4" key="1">
    <citation type="submission" date="2020-12" db="EMBL/GenBank/DDBJ databases">
        <title>Bacterial taxonomy.</title>
        <authorList>
            <person name="Pan X."/>
        </authorList>
    </citation>
    <scope>NUCLEOTIDE SEQUENCE</scope>
    <source>
        <strain evidence="4">B2012</strain>
    </source>
</reference>
<evidence type="ECO:0000259" key="3">
    <source>
        <dbReference type="PROSITE" id="PS50206"/>
    </source>
</evidence>
<evidence type="ECO:0000313" key="4">
    <source>
        <dbReference type="EMBL" id="MBJ3778606.1"/>
    </source>
</evidence>
<keyword evidence="2" id="KW-0732">Signal</keyword>
<feature type="chain" id="PRO_5037189380" evidence="2">
    <location>
        <begin position="22"/>
        <end position="296"/>
    </location>
</feature>
<proteinExistence type="predicted"/>
<comment type="caution">
    <text evidence="4">The sequence shown here is derived from an EMBL/GenBank/DDBJ whole genome shotgun (WGS) entry which is preliminary data.</text>
</comment>
<evidence type="ECO:0000313" key="5">
    <source>
        <dbReference type="Proteomes" id="UP000609531"/>
    </source>
</evidence>
<name>A0A934IPD9_9HYPH</name>
<evidence type="ECO:0000256" key="1">
    <source>
        <dbReference type="ARBA" id="ARBA00022737"/>
    </source>
</evidence>
<dbReference type="SUPFAM" id="SSF52821">
    <property type="entry name" value="Rhodanese/Cell cycle control phosphatase"/>
    <property type="match status" value="2"/>
</dbReference>
<accession>A0A934IPD9</accession>
<evidence type="ECO:0000256" key="2">
    <source>
        <dbReference type="SAM" id="SignalP"/>
    </source>
</evidence>
<feature type="domain" description="Rhodanese" evidence="3">
    <location>
        <begin position="181"/>
        <end position="294"/>
    </location>
</feature>
<dbReference type="PROSITE" id="PS50206">
    <property type="entry name" value="RHODANESE_3"/>
    <property type="match status" value="2"/>
</dbReference>
<feature type="domain" description="Rhodanese" evidence="3">
    <location>
        <begin position="39"/>
        <end position="150"/>
    </location>
</feature>
<dbReference type="InterPro" id="IPR036873">
    <property type="entry name" value="Rhodanese-like_dom_sf"/>
</dbReference>
<feature type="signal peptide" evidence="2">
    <location>
        <begin position="1"/>
        <end position="21"/>
    </location>
</feature>
<dbReference type="PANTHER" id="PTHR43855">
    <property type="entry name" value="THIOSULFATE SULFURTRANSFERASE"/>
    <property type="match status" value="1"/>
</dbReference>
<dbReference type="InterPro" id="IPR001763">
    <property type="entry name" value="Rhodanese-like_dom"/>
</dbReference>
<dbReference type="Gene3D" id="3.40.250.10">
    <property type="entry name" value="Rhodanese-like domain"/>
    <property type="match status" value="2"/>
</dbReference>
<gene>
    <name evidence="4" type="ORF">JCR33_23090</name>
</gene>
<keyword evidence="5" id="KW-1185">Reference proteome</keyword>
<dbReference type="RefSeq" id="WP_198884512.1">
    <property type="nucleotide sequence ID" value="NZ_JAEKJA010000033.1"/>
</dbReference>
<dbReference type="PANTHER" id="PTHR43855:SF1">
    <property type="entry name" value="THIOSULFATE SULFURTRANSFERASE"/>
    <property type="match status" value="1"/>
</dbReference>
<dbReference type="CDD" id="cd01448">
    <property type="entry name" value="TST_Repeat_1"/>
    <property type="match status" value="1"/>
</dbReference>
<dbReference type="InterPro" id="IPR051126">
    <property type="entry name" value="Thiosulfate_sulfurtransferase"/>
</dbReference>
<dbReference type="Pfam" id="PF00581">
    <property type="entry name" value="Rhodanese"/>
    <property type="match status" value="2"/>
</dbReference>